<organism evidence="2 3">
    <name type="scientific">Paenibacillus rhizovicinus</name>
    <dbReference type="NCBI Taxonomy" id="2704463"/>
    <lineage>
        <taxon>Bacteria</taxon>
        <taxon>Bacillati</taxon>
        <taxon>Bacillota</taxon>
        <taxon>Bacilli</taxon>
        <taxon>Bacillales</taxon>
        <taxon>Paenibacillaceae</taxon>
        <taxon>Paenibacillus</taxon>
    </lineage>
</organism>
<dbReference type="Gene3D" id="3.40.50.150">
    <property type="entry name" value="Vaccinia Virus protein VP39"/>
    <property type="match status" value="1"/>
</dbReference>
<gene>
    <name evidence="2" type="ORF">GZH47_10960</name>
</gene>
<evidence type="ECO:0000313" key="2">
    <source>
        <dbReference type="EMBL" id="QHW35031.1"/>
    </source>
</evidence>
<keyword evidence="3" id="KW-1185">Reference proteome</keyword>
<name>A0A6C0P9H6_9BACL</name>
<dbReference type="InterPro" id="IPR041698">
    <property type="entry name" value="Methyltransf_25"/>
</dbReference>
<keyword evidence="2" id="KW-0808">Transferase</keyword>
<feature type="domain" description="Methyltransferase" evidence="1">
    <location>
        <begin position="46"/>
        <end position="140"/>
    </location>
</feature>
<sequence>MNHVRSTFDATANGYDAQRRKLIPCFDDYYGTAVSLAEAGAAKPRILDLGAGTGLLSSMLLAKHPEAQLTLIDLSDNMLAVAKERFAGQPDIDYVCRDYTSYMEEEAFDLIVSSLSIHHLSDEGKQAVYRNAYANLKPGGIFINADQVLGRTPFIDALYKDDWKRKIEASGLTRAELDAAYERTKIDRMSGLDEQLAWLAQAGFSDAGCVYQSFNFVVMYGRKQEEGSRSE</sequence>
<accession>A0A6C0P9H6</accession>
<dbReference type="EMBL" id="CP048286">
    <property type="protein sequence ID" value="QHW35031.1"/>
    <property type="molecule type" value="Genomic_DNA"/>
</dbReference>
<evidence type="ECO:0000313" key="3">
    <source>
        <dbReference type="Proteomes" id="UP000479114"/>
    </source>
</evidence>
<keyword evidence="2" id="KW-0489">Methyltransferase</keyword>
<dbReference type="Pfam" id="PF13649">
    <property type="entry name" value="Methyltransf_25"/>
    <property type="match status" value="1"/>
</dbReference>
<evidence type="ECO:0000259" key="1">
    <source>
        <dbReference type="Pfam" id="PF13649"/>
    </source>
</evidence>
<dbReference type="Gene3D" id="6.10.140.280">
    <property type="match status" value="1"/>
</dbReference>
<dbReference type="Proteomes" id="UP000479114">
    <property type="component" value="Chromosome"/>
</dbReference>
<dbReference type="InterPro" id="IPR029063">
    <property type="entry name" value="SAM-dependent_MTases_sf"/>
</dbReference>
<proteinExistence type="predicted"/>
<protein>
    <submittedName>
        <fullName evidence="2">Class I SAM-dependent methyltransferase</fullName>
    </submittedName>
</protein>
<dbReference type="AlphaFoldDB" id="A0A6C0P9H6"/>
<dbReference type="GO" id="GO:0032259">
    <property type="term" value="P:methylation"/>
    <property type="evidence" value="ECO:0007669"/>
    <property type="project" value="UniProtKB-KW"/>
</dbReference>
<dbReference type="PANTHER" id="PTHR43591">
    <property type="entry name" value="METHYLTRANSFERASE"/>
    <property type="match status" value="1"/>
</dbReference>
<dbReference type="CDD" id="cd02440">
    <property type="entry name" value="AdoMet_MTases"/>
    <property type="match status" value="1"/>
</dbReference>
<reference evidence="2 3" key="1">
    <citation type="submission" date="2020-02" db="EMBL/GenBank/DDBJ databases">
        <title>Paenibacillus sp. nov., isolated from rhizosphere soil of tomato.</title>
        <authorList>
            <person name="Weon H.-Y."/>
            <person name="Lee S.A."/>
        </authorList>
    </citation>
    <scope>NUCLEOTIDE SEQUENCE [LARGE SCALE GENOMIC DNA]</scope>
    <source>
        <strain evidence="2 3">14171R-81</strain>
    </source>
</reference>
<dbReference type="GO" id="GO:0008168">
    <property type="term" value="F:methyltransferase activity"/>
    <property type="evidence" value="ECO:0007669"/>
    <property type="project" value="UniProtKB-KW"/>
</dbReference>
<dbReference type="KEGG" id="prz:GZH47_10960"/>
<dbReference type="SUPFAM" id="SSF53335">
    <property type="entry name" value="S-adenosyl-L-methionine-dependent methyltransferases"/>
    <property type="match status" value="1"/>
</dbReference>